<reference evidence="2 3" key="1">
    <citation type="submission" date="2017-05" db="EMBL/GenBank/DDBJ databases">
        <authorList>
            <person name="Song R."/>
            <person name="Chenine A.L."/>
            <person name="Ruprecht R.M."/>
        </authorList>
    </citation>
    <scope>NUCLEOTIDE SEQUENCE [LARGE SCALE GENOMIC DNA]</scope>
    <source>
        <strain evidence="2 3">CECT 7927</strain>
    </source>
</reference>
<dbReference type="EMBL" id="FXXI01000001">
    <property type="protein sequence ID" value="SMR99272.1"/>
    <property type="molecule type" value="Genomic_DNA"/>
</dbReference>
<evidence type="ECO:0008006" key="4">
    <source>
        <dbReference type="Google" id="ProtNLM"/>
    </source>
</evidence>
<gene>
    <name evidence="2" type="ORF">VIM7927_00497</name>
</gene>
<sequence length="228" mass="25894">MMRNMKWYVAVFCLVCSGTVLSSTLFSSSNKNDLTQFDFPFLLGDWYLVNADPEDSSQDFTSIHLTLSSSYTFAVQIEKRDSSVEYWEGGYAANQDTLTLGVKSVTPQVYSYVSTHNRLMLNGVTFFKALSRSLVGYWQSQSLSGSELDEVGVTQIQLVLQPDFLFFIRSSDDRGHEVVHNGVYYTENDHLVLLYEQGEHDTRFHINSDQLTLNFENGAMVAVLNRVQ</sequence>
<feature type="chain" id="PRO_5013232527" description="Lipocalin-like domain-containing protein" evidence="1">
    <location>
        <begin position="23"/>
        <end position="228"/>
    </location>
</feature>
<dbReference type="Proteomes" id="UP000196125">
    <property type="component" value="Unassembled WGS sequence"/>
</dbReference>
<evidence type="ECO:0000313" key="3">
    <source>
        <dbReference type="Proteomes" id="UP000196125"/>
    </source>
</evidence>
<protein>
    <recommendedName>
        <fullName evidence="4">Lipocalin-like domain-containing protein</fullName>
    </recommendedName>
</protein>
<feature type="signal peptide" evidence="1">
    <location>
        <begin position="1"/>
        <end position="22"/>
    </location>
</feature>
<evidence type="ECO:0000256" key="1">
    <source>
        <dbReference type="SAM" id="SignalP"/>
    </source>
</evidence>
<keyword evidence="1" id="KW-0732">Signal</keyword>
<proteinExistence type="predicted"/>
<organism evidence="2 3">
    <name type="scientific">Vibrio mangrovi</name>
    <dbReference type="NCBI Taxonomy" id="474394"/>
    <lineage>
        <taxon>Bacteria</taxon>
        <taxon>Pseudomonadati</taxon>
        <taxon>Pseudomonadota</taxon>
        <taxon>Gammaproteobacteria</taxon>
        <taxon>Vibrionales</taxon>
        <taxon>Vibrionaceae</taxon>
        <taxon>Vibrio</taxon>
    </lineage>
</organism>
<dbReference type="AlphaFoldDB" id="A0A1Y6IRZ0"/>
<name>A0A1Y6IRZ0_9VIBR</name>
<accession>A0A1Y6IRZ0</accession>
<evidence type="ECO:0000313" key="2">
    <source>
        <dbReference type="EMBL" id="SMR99272.1"/>
    </source>
</evidence>